<dbReference type="EMBL" id="QDKH01000045">
    <property type="protein sequence ID" value="PWC09724.1"/>
    <property type="molecule type" value="Genomic_DNA"/>
</dbReference>
<evidence type="ECO:0000313" key="3">
    <source>
        <dbReference type="Proteomes" id="UP000296159"/>
    </source>
</evidence>
<accession>A0A2U1TJX6</accession>
<name>A0A2U1TJX6_9GAMM</name>
<feature type="transmembrane region" description="Helical" evidence="1">
    <location>
        <begin position="102"/>
        <end position="122"/>
    </location>
</feature>
<feature type="transmembrane region" description="Helical" evidence="1">
    <location>
        <begin position="215"/>
        <end position="232"/>
    </location>
</feature>
<feature type="transmembrane region" description="Helical" evidence="1">
    <location>
        <begin position="181"/>
        <end position="208"/>
    </location>
</feature>
<feature type="transmembrane region" description="Helical" evidence="1">
    <location>
        <begin position="149"/>
        <end position="169"/>
    </location>
</feature>
<organism evidence="2 3">
    <name type="scientific">Brenneria corticis</name>
    <dbReference type="NCBI Taxonomy" id="2173106"/>
    <lineage>
        <taxon>Bacteria</taxon>
        <taxon>Pseudomonadati</taxon>
        <taxon>Pseudomonadota</taxon>
        <taxon>Gammaproteobacteria</taxon>
        <taxon>Enterobacterales</taxon>
        <taxon>Pectobacteriaceae</taxon>
        <taxon>Brenneria</taxon>
    </lineage>
</organism>
<keyword evidence="1" id="KW-0812">Transmembrane</keyword>
<keyword evidence="1" id="KW-0472">Membrane</keyword>
<feature type="transmembrane region" description="Helical" evidence="1">
    <location>
        <begin position="316"/>
        <end position="337"/>
    </location>
</feature>
<evidence type="ECO:0008006" key="4">
    <source>
        <dbReference type="Google" id="ProtNLM"/>
    </source>
</evidence>
<protein>
    <recommendedName>
        <fullName evidence="4">Oligosaccharide repeat unit polymerase</fullName>
    </recommendedName>
</protein>
<keyword evidence="1" id="KW-1133">Transmembrane helix</keyword>
<sequence>MEFILLNLLFLTFFAIVIFAKEYRGSVFVYYLGIAILFLTPAWYIYIKGEKYLSYSQESAEVYFLLGCVAFVHCIFVCLIRLAFNKRLSVNYYNEFYAPKKILLMFFIFTILVIIAYVIYYWREWPLLNAFSGNVIDRPDTVKGNFKGYFTYSVVVQVLLPAIYFYFFFLYKENRVLNTLFILLVSFFIIIGGNKGIFLYFILFYFLYVLKKISIVNYTFYFITCVFVYAVMKGAFSNDLGDSVNAEYLVESITTRFFVAQGISIPNVIEMTQGNNAIAELDSEELKSVLFEYVYGYSPGSMPLIYIAEIFIKYNVFIFLATISVFTFLISFVSLFVEKTSNLSILWVFYYCLYALVMAGISDANLLRFVFSIIVMIIIYAFSIRKRLNSE</sequence>
<keyword evidence="3" id="KW-1185">Reference proteome</keyword>
<dbReference type="Proteomes" id="UP000296159">
    <property type="component" value="Unassembled WGS sequence"/>
</dbReference>
<evidence type="ECO:0000313" key="2">
    <source>
        <dbReference type="EMBL" id="PWC09724.1"/>
    </source>
</evidence>
<proteinExistence type="predicted"/>
<reference evidence="2 3" key="1">
    <citation type="submission" date="2018-04" db="EMBL/GenBank/DDBJ databases">
        <title>Brenneria corticis sp.nov.</title>
        <authorList>
            <person name="Li Y."/>
        </authorList>
    </citation>
    <scope>NUCLEOTIDE SEQUENCE [LARGE SCALE GENOMIC DNA]</scope>
    <source>
        <strain evidence="2 3">CFCC 11842</strain>
    </source>
</reference>
<dbReference type="RefSeq" id="WP_136168715.1">
    <property type="nucleotide sequence ID" value="NZ_KZ819107.1"/>
</dbReference>
<feature type="transmembrane region" description="Helical" evidence="1">
    <location>
        <begin position="30"/>
        <end position="47"/>
    </location>
</feature>
<comment type="caution">
    <text evidence="2">The sequence shown here is derived from an EMBL/GenBank/DDBJ whole genome shotgun (WGS) entry which is preliminary data.</text>
</comment>
<dbReference type="AlphaFoldDB" id="A0A2U1TJX6"/>
<evidence type="ECO:0000256" key="1">
    <source>
        <dbReference type="SAM" id="Phobius"/>
    </source>
</evidence>
<gene>
    <name evidence="2" type="ORF">DDT56_23290</name>
</gene>
<feature type="transmembrane region" description="Helical" evidence="1">
    <location>
        <begin position="344"/>
        <end position="361"/>
    </location>
</feature>
<feature type="transmembrane region" description="Helical" evidence="1">
    <location>
        <begin position="367"/>
        <end position="384"/>
    </location>
</feature>
<feature type="transmembrane region" description="Helical" evidence="1">
    <location>
        <begin position="62"/>
        <end position="82"/>
    </location>
</feature>